<evidence type="ECO:0000313" key="3">
    <source>
        <dbReference type="Proteomes" id="UP001412239"/>
    </source>
</evidence>
<dbReference type="SUPFAM" id="SSF47923">
    <property type="entry name" value="Ypt/Rab-GAP domain of gyp1p"/>
    <property type="match status" value="1"/>
</dbReference>
<dbReference type="AlphaFoldDB" id="A0A292PVQ0"/>
<feature type="domain" description="Rab-GAP TBC" evidence="1">
    <location>
        <begin position="57"/>
        <end position="123"/>
    </location>
</feature>
<accession>A0A292PVQ0</accession>
<proteinExistence type="predicted"/>
<sequence length="136" mass="14738">MLGPGTFQLVLKRADECSNVLIQGEGSVQALRSSSFVEDFSLGFPWGIVGWWLAVLFQENGLLHPSLLEVLMAYSMFRSNVGYVFGTHVVAGLLLLNLSPEKSFTTLVNLPNCPLPLAFYTQDEGAVIHPPSPGSA</sequence>
<name>A0A292PVQ0_9PEZI</name>
<dbReference type="Proteomes" id="UP001412239">
    <property type="component" value="Unassembled WGS sequence"/>
</dbReference>
<dbReference type="InterPro" id="IPR000195">
    <property type="entry name" value="Rab-GAP-TBC_dom"/>
</dbReference>
<protein>
    <recommendedName>
        <fullName evidence="1">Rab-GAP TBC domain-containing protein</fullName>
    </recommendedName>
</protein>
<dbReference type="EMBL" id="LN891014">
    <property type="protein sequence ID" value="CUS11672.1"/>
    <property type="molecule type" value="Genomic_DNA"/>
</dbReference>
<dbReference type="Pfam" id="PF00566">
    <property type="entry name" value="RabGAP-TBC"/>
    <property type="match status" value="1"/>
</dbReference>
<organism evidence="2 3">
    <name type="scientific">Tuber aestivum</name>
    <name type="common">summer truffle</name>
    <dbReference type="NCBI Taxonomy" id="59557"/>
    <lineage>
        <taxon>Eukaryota</taxon>
        <taxon>Fungi</taxon>
        <taxon>Dikarya</taxon>
        <taxon>Ascomycota</taxon>
        <taxon>Pezizomycotina</taxon>
        <taxon>Pezizomycetes</taxon>
        <taxon>Pezizales</taxon>
        <taxon>Tuberaceae</taxon>
        <taxon>Tuber</taxon>
    </lineage>
</organism>
<feature type="non-terminal residue" evidence="2">
    <location>
        <position position="136"/>
    </location>
</feature>
<dbReference type="Gene3D" id="1.10.8.270">
    <property type="entry name" value="putative rabgap domain of human tbc1 domain family member 14 like domains"/>
    <property type="match status" value="1"/>
</dbReference>
<gene>
    <name evidence="2" type="ORF">GSTUAT00004249001</name>
</gene>
<evidence type="ECO:0000259" key="1">
    <source>
        <dbReference type="Pfam" id="PF00566"/>
    </source>
</evidence>
<evidence type="ECO:0000313" key="2">
    <source>
        <dbReference type="EMBL" id="CUS11672.1"/>
    </source>
</evidence>
<reference evidence="2" key="1">
    <citation type="submission" date="2015-10" db="EMBL/GenBank/DDBJ databases">
        <authorList>
            <person name="Regsiter A."/>
            <person name="william w."/>
        </authorList>
    </citation>
    <scope>NUCLEOTIDE SEQUENCE</scope>
    <source>
        <strain evidence="2">Montdore</strain>
    </source>
</reference>
<keyword evidence="3" id="KW-1185">Reference proteome</keyword>
<dbReference type="InterPro" id="IPR035969">
    <property type="entry name" value="Rab-GAP_TBC_sf"/>
</dbReference>